<dbReference type="RefSeq" id="WP_147109090.1">
    <property type="nucleotide sequence ID" value="NZ_BJVJ01000032.1"/>
</dbReference>
<dbReference type="CDD" id="cd06503">
    <property type="entry name" value="ATP-synt_Fo_b"/>
    <property type="match status" value="1"/>
</dbReference>
<dbReference type="PANTHER" id="PTHR33445:SF1">
    <property type="entry name" value="ATP SYNTHASE SUBUNIT B"/>
    <property type="match status" value="1"/>
</dbReference>
<evidence type="ECO:0000256" key="15">
    <source>
        <dbReference type="RuleBase" id="RU003848"/>
    </source>
</evidence>
<dbReference type="InterPro" id="IPR028987">
    <property type="entry name" value="ATP_synth_B-like_membr_sf"/>
</dbReference>
<evidence type="ECO:0000313" key="18">
    <source>
        <dbReference type="Proteomes" id="UP000321685"/>
    </source>
</evidence>
<evidence type="ECO:0000256" key="13">
    <source>
        <dbReference type="ARBA" id="ARBA00025830"/>
    </source>
</evidence>
<accession>A0A511DHT6</accession>
<evidence type="ECO:0000256" key="6">
    <source>
        <dbReference type="ARBA" id="ARBA00022692"/>
    </source>
</evidence>
<proteinExistence type="inferred from homology"/>
<keyword evidence="18" id="KW-1185">Reference proteome</keyword>
<name>A0A511DHT6_9PSEU</name>
<dbReference type="InterPro" id="IPR050059">
    <property type="entry name" value="ATP_synthase_B_chain"/>
</dbReference>
<comment type="function">
    <text evidence="14">Component of the F(0) channel, it forms part of the peripheral stalk, linking F(1) to F(0).</text>
</comment>
<dbReference type="GO" id="GO:0045259">
    <property type="term" value="C:proton-transporting ATP synthase complex"/>
    <property type="evidence" value="ECO:0007669"/>
    <property type="project" value="UniProtKB-KW"/>
</dbReference>
<keyword evidence="7 14" id="KW-0375">Hydrogen ion transport</keyword>
<dbReference type="Proteomes" id="UP000321685">
    <property type="component" value="Unassembled WGS sequence"/>
</dbReference>
<keyword evidence="3 14" id="KW-0813">Transport</keyword>
<dbReference type="SUPFAM" id="SSF81573">
    <property type="entry name" value="F1F0 ATP synthase subunit B, membrane domain"/>
    <property type="match status" value="1"/>
</dbReference>
<dbReference type="Gene3D" id="1.20.5.620">
    <property type="entry name" value="F1F0 ATP synthase subunit B, membrane domain"/>
    <property type="match status" value="1"/>
</dbReference>
<comment type="similarity">
    <text evidence="2 14 15">Belongs to the ATPase B chain family.</text>
</comment>
<dbReference type="GO" id="GO:0046933">
    <property type="term" value="F:proton-transporting ATP synthase activity, rotational mechanism"/>
    <property type="evidence" value="ECO:0007669"/>
    <property type="project" value="UniProtKB-UniRule"/>
</dbReference>
<evidence type="ECO:0000313" key="17">
    <source>
        <dbReference type="EMBL" id="GEL24350.1"/>
    </source>
</evidence>
<dbReference type="OrthoDB" id="5243563at2"/>
<dbReference type="EMBL" id="BJVJ01000032">
    <property type="protein sequence ID" value="GEL24350.1"/>
    <property type="molecule type" value="Genomic_DNA"/>
</dbReference>
<keyword evidence="4 14" id="KW-1003">Cell membrane</keyword>
<keyword evidence="5 14" id="KW-0138">CF(0)</keyword>
<evidence type="ECO:0000256" key="10">
    <source>
        <dbReference type="ARBA" id="ARBA00023136"/>
    </source>
</evidence>
<comment type="function">
    <text evidence="12 14">F(1)F(0) ATP synthase produces ATP from ADP in the presence of a proton or sodium gradient. F-type ATPases consist of two structural domains, F(1) containing the extramembraneous catalytic core and F(0) containing the membrane proton channel, linked together by a central stalk and a peripheral stalk. During catalysis, ATP synthesis in the catalytic domain of F(1) is coupled via a rotary mechanism of the central stalk subunits to proton translocation.</text>
</comment>
<dbReference type="GO" id="GO:0005886">
    <property type="term" value="C:plasma membrane"/>
    <property type="evidence" value="ECO:0007669"/>
    <property type="project" value="UniProtKB-SubCell"/>
</dbReference>
<keyword evidence="11 14" id="KW-0066">ATP synthesis</keyword>
<dbReference type="Pfam" id="PF00430">
    <property type="entry name" value="ATP-synt_B"/>
    <property type="match status" value="1"/>
</dbReference>
<gene>
    <name evidence="14" type="primary">atpF</name>
    <name evidence="17" type="ORF">PSU4_33040</name>
</gene>
<keyword evidence="10 14" id="KW-0472">Membrane</keyword>
<dbReference type="PANTHER" id="PTHR33445">
    <property type="entry name" value="ATP SYNTHASE SUBUNIT B', CHLOROPLASTIC"/>
    <property type="match status" value="1"/>
</dbReference>
<evidence type="ECO:0000256" key="8">
    <source>
        <dbReference type="ARBA" id="ARBA00022989"/>
    </source>
</evidence>
<evidence type="ECO:0000256" key="3">
    <source>
        <dbReference type="ARBA" id="ARBA00022448"/>
    </source>
</evidence>
<evidence type="ECO:0000256" key="2">
    <source>
        <dbReference type="ARBA" id="ARBA00005513"/>
    </source>
</evidence>
<evidence type="ECO:0000256" key="5">
    <source>
        <dbReference type="ARBA" id="ARBA00022547"/>
    </source>
</evidence>
<keyword evidence="6 14" id="KW-0812">Transmembrane</keyword>
<evidence type="ECO:0000256" key="7">
    <source>
        <dbReference type="ARBA" id="ARBA00022781"/>
    </source>
</evidence>
<evidence type="ECO:0000256" key="9">
    <source>
        <dbReference type="ARBA" id="ARBA00023065"/>
    </source>
</evidence>
<evidence type="ECO:0000256" key="11">
    <source>
        <dbReference type="ARBA" id="ARBA00023310"/>
    </source>
</evidence>
<dbReference type="HAMAP" id="MF_01398">
    <property type="entry name" value="ATP_synth_b_bprime"/>
    <property type="match status" value="1"/>
</dbReference>
<evidence type="ECO:0000256" key="14">
    <source>
        <dbReference type="HAMAP-Rule" id="MF_01398"/>
    </source>
</evidence>
<evidence type="ECO:0000256" key="16">
    <source>
        <dbReference type="SAM" id="Coils"/>
    </source>
</evidence>
<organism evidence="17 18">
    <name type="scientific">Pseudonocardia sulfidoxydans NBRC 16205</name>
    <dbReference type="NCBI Taxonomy" id="1223511"/>
    <lineage>
        <taxon>Bacteria</taxon>
        <taxon>Bacillati</taxon>
        <taxon>Actinomycetota</taxon>
        <taxon>Actinomycetes</taxon>
        <taxon>Pseudonocardiales</taxon>
        <taxon>Pseudonocardiaceae</taxon>
        <taxon>Pseudonocardia</taxon>
    </lineage>
</organism>
<evidence type="ECO:0000256" key="4">
    <source>
        <dbReference type="ARBA" id="ARBA00022475"/>
    </source>
</evidence>
<sequence length="176" mass="19381">MVHFIAQLVAFVIVLLVLWRFVLPVLSKMVKARQDTVQQQVDEAEEATRKLNEAQGKLDSAVEEARQEAARIRDDARADATRIHDELVEQARQEVERIKARGGDQLAAQRDQVVRQMRAELGAQSMGLAEKLVVESLSDESARRASVDDFLDDIDRLVTDRAGQPAGEHAGAGGGA</sequence>
<keyword evidence="9 14" id="KW-0406">Ion transport</keyword>
<evidence type="ECO:0000256" key="1">
    <source>
        <dbReference type="ARBA" id="ARBA00004162"/>
    </source>
</evidence>
<keyword evidence="8 14" id="KW-1133">Transmembrane helix</keyword>
<reference evidence="17 18" key="1">
    <citation type="submission" date="2019-07" db="EMBL/GenBank/DDBJ databases">
        <title>Whole genome shotgun sequence of Pseudonocardia sulfidoxydans NBRC 16205.</title>
        <authorList>
            <person name="Hosoyama A."/>
            <person name="Uohara A."/>
            <person name="Ohji S."/>
            <person name="Ichikawa N."/>
        </authorList>
    </citation>
    <scope>NUCLEOTIDE SEQUENCE [LARGE SCALE GENOMIC DNA]</scope>
    <source>
        <strain evidence="17 18">NBRC 16205</strain>
    </source>
</reference>
<feature type="coiled-coil region" evidence="16">
    <location>
        <begin position="34"/>
        <end position="71"/>
    </location>
</feature>
<keyword evidence="16" id="KW-0175">Coiled coil</keyword>
<comment type="subcellular location">
    <subcellularLocation>
        <location evidence="1 14">Cell membrane</location>
        <topology evidence="1 14">Single-pass membrane protein</topology>
    </subcellularLocation>
</comment>
<comment type="caution">
    <text evidence="17">The sequence shown here is derived from an EMBL/GenBank/DDBJ whole genome shotgun (WGS) entry which is preliminary data.</text>
</comment>
<protein>
    <recommendedName>
        <fullName evidence="14">ATP synthase subunit b</fullName>
    </recommendedName>
    <alternativeName>
        <fullName evidence="14">ATP synthase F(0) sector subunit b</fullName>
    </alternativeName>
    <alternativeName>
        <fullName evidence="14">ATPase subunit I</fullName>
    </alternativeName>
    <alternativeName>
        <fullName evidence="14">F-type ATPase subunit b</fullName>
        <shortName evidence="14">F-ATPase subunit b</shortName>
    </alternativeName>
</protein>
<dbReference type="InterPro" id="IPR002146">
    <property type="entry name" value="ATP_synth_b/b'su_bac/chlpt"/>
</dbReference>
<dbReference type="GO" id="GO:0046961">
    <property type="term" value="F:proton-transporting ATPase activity, rotational mechanism"/>
    <property type="evidence" value="ECO:0007669"/>
    <property type="project" value="TreeGrafter"/>
</dbReference>
<dbReference type="AlphaFoldDB" id="A0A511DHT6"/>
<comment type="subunit">
    <text evidence="13 14">F-type ATPases have 2 components, F(1) - the catalytic core - and F(0) - the membrane proton channel. F(1) has five subunits: alpha(3), beta(3), gamma(1), delta(1), epsilon(1). F(0) has three main subunits: a(1), b(2) and c(10-14). The alpha and beta chains form an alternating ring which encloses part of the gamma chain. F(1) is attached to F(0) by a central stalk formed by the gamma and epsilon chains, while a peripheral stalk is formed by the delta and b chains.</text>
</comment>
<dbReference type="NCBIfam" id="TIGR01144">
    <property type="entry name" value="ATP_synt_b"/>
    <property type="match status" value="1"/>
</dbReference>
<dbReference type="InterPro" id="IPR005864">
    <property type="entry name" value="ATP_synth_F0_bsu_bac"/>
</dbReference>
<evidence type="ECO:0000256" key="12">
    <source>
        <dbReference type="ARBA" id="ARBA00025198"/>
    </source>
</evidence>